<dbReference type="EMBL" id="PNBA02000003">
    <property type="protein sequence ID" value="KAG6430726.1"/>
    <property type="molecule type" value="Genomic_DNA"/>
</dbReference>
<feature type="domain" description="NADP-dependent oxidoreductase" evidence="1">
    <location>
        <begin position="53"/>
        <end position="206"/>
    </location>
</feature>
<evidence type="ECO:0000259" key="1">
    <source>
        <dbReference type="Pfam" id="PF00248"/>
    </source>
</evidence>
<proteinExistence type="predicted"/>
<accession>A0A8X8YIX2</accession>
<dbReference type="Pfam" id="PF00248">
    <property type="entry name" value="Aldo_ket_red"/>
    <property type="match status" value="1"/>
</dbReference>
<dbReference type="AlphaFoldDB" id="A0A8X8YIX2"/>
<dbReference type="InterPro" id="IPR020471">
    <property type="entry name" value="AKR"/>
</dbReference>
<sequence length="345" mass="38780">MVSGHLFPAFGLDTWKSQSSRHSVQTALLQAGCRHVETAAQYGVQIENFSLVFKIHWPFRLREGASKPPRGDDVLELWREMVVEGFVRDIGVCNFTLEKLDKLLSFAKIKPSVCEMEMQPGWRNDKMLEACKKNSIHVTAYSPMEAEHDPVVDRLAKKLNKSPEQVLAKWAIQRGTSTIIPKSDTIHENLHVFQWEIPSEDFQSLSTIHHQVRVRVRVRVLVCDVTSFVHLTPILFCRNECWMVKTSSSTRPKGPLGALPMYGTTRIEYHHRRSAAMDVMMSMSRCLGQKLTCLSAFNNVPSVSGLESDGGGEIQISSSLESVSLSSVCVVLESKSWSCRVGAVY</sequence>
<name>A0A8X8YIX2_SALSN</name>
<dbReference type="Proteomes" id="UP000298416">
    <property type="component" value="Unassembled WGS sequence"/>
</dbReference>
<dbReference type="InterPro" id="IPR023210">
    <property type="entry name" value="NADP_OxRdtase_dom"/>
</dbReference>
<evidence type="ECO:0000313" key="3">
    <source>
        <dbReference type="Proteomes" id="UP000298416"/>
    </source>
</evidence>
<protein>
    <recommendedName>
        <fullName evidence="1">NADP-dependent oxidoreductase domain-containing protein</fullName>
    </recommendedName>
</protein>
<reference evidence="2" key="1">
    <citation type="submission" date="2018-01" db="EMBL/GenBank/DDBJ databases">
        <authorList>
            <person name="Mao J.F."/>
        </authorList>
    </citation>
    <scope>NUCLEOTIDE SEQUENCE</scope>
    <source>
        <strain evidence="2">Huo1</strain>
        <tissue evidence="2">Leaf</tissue>
    </source>
</reference>
<organism evidence="2">
    <name type="scientific">Salvia splendens</name>
    <name type="common">Scarlet sage</name>
    <dbReference type="NCBI Taxonomy" id="180675"/>
    <lineage>
        <taxon>Eukaryota</taxon>
        <taxon>Viridiplantae</taxon>
        <taxon>Streptophyta</taxon>
        <taxon>Embryophyta</taxon>
        <taxon>Tracheophyta</taxon>
        <taxon>Spermatophyta</taxon>
        <taxon>Magnoliopsida</taxon>
        <taxon>eudicotyledons</taxon>
        <taxon>Gunneridae</taxon>
        <taxon>Pentapetalae</taxon>
        <taxon>asterids</taxon>
        <taxon>lamiids</taxon>
        <taxon>Lamiales</taxon>
        <taxon>Lamiaceae</taxon>
        <taxon>Nepetoideae</taxon>
        <taxon>Mentheae</taxon>
        <taxon>Salviinae</taxon>
        <taxon>Salvia</taxon>
        <taxon>Salvia subgen. Calosphace</taxon>
        <taxon>core Calosphace</taxon>
    </lineage>
</organism>
<comment type="caution">
    <text evidence="2">The sequence shown here is derived from an EMBL/GenBank/DDBJ whole genome shotgun (WGS) entry which is preliminary data.</text>
</comment>
<evidence type="ECO:0000313" key="2">
    <source>
        <dbReference type="EMBL" id="KAG6430726.1"/>
    </source>
</evidence>
<dbReference type="PANTHER" id="PTHR11732">
    <property type="entry name" value="ALDO/KETO REDUCTASE"/>
    <property type="match status" value="1"/>
</dbReference>
<dbReference type="Gene3D" id="3.20.20.100">
    <property type="entry name" value="NADP-dependent oxidoreductase domain"/>
    <property type="match status" value="1"/>
</dbReference>
<keyword evidence="3" id="KW-1185">Reference proteome</keyword>
<dbReference type="GO" id="GO:0016491">
    <property type="term" value="F:oxidoreductase activity"/>
    <property type="evidence" value="ECO:0007669"/>
    <property type="project" value="InterPro"/>
</dbReference>
<gene>
    <name evidence="2" type="ORF">SASPL_108798</name>
</gene>
<reference evidence="2" key="2">
    <citation type="submission" date="2020-08" db="EMBL/GenBank/DDBJ databases">
        <title>Plant Genome Project.</title>
        <authorList>
            <person name="Zhang R.-G."/>
        </authorList>
    </citation>
    <scope>NUCLEOTIDE SEQUENCE</scope>
    <source>
        <strain evidence="2">Huo1</strain>
        <tissue evidence="2">Leaf</tissue>
    </source>
</reference>
<dbReference type="SUPFAM" id="SSF51430">
    <property type="entry name" value="NAD(P)-linked oxidoreductase"/>
    <property type="match status" value="1"/>
</dbReference>
<dbReference type="InterPro" id="IPR036812">
    <property type="entry name" value="NAD(P)_OxRdtase_dom_sf"/>
</dbReference>